<organism evidence="1 2">
    <name type="scientific">Candidatus Comchoanobacter bicostacola</name>
    <dbReference type="NCBI Taxonomy" id="2919598"/>
    <lineage>
        <taxon>Bacteria</taxon>
        <taxon>Pseudomonadati</taxon>
        <taxon>Pseudomonadota</taxon>
        <taxon>Gammaproteobacteria</taxon>
        <taxon>Candidatus Comchoanobacterales</taxon>
        <taxon>Candidatus Comchoanobacteraceae</taxon>
        <taxon>Candidatus Comchoanobacter</taxon>
    </lineage>
</organism>
<dbReference type="RefSeq" id="WP_258568134.1">
    <property type="nucleotide sequence ID" value="NZ_CP092900.1"/>
</dbReference>
<accession>A0ABY5DJ42</accession>
<name>A0ABY5DJ42_9GAMM</name>
<gene>
    <name evidence="1" type="ORF">MMH89_03850</name>
</gene>
<dbReference type="Proteomes" id="UP001055955">
    <property type="component" value="Chromosome"/>
</dbReference>
<sequence>MSETVWGAFSGAVGYFVANATKVAANCSPDTVLFGSMIDYLKYKWIARKDSSQESGKFSYTTFWWLMYAWYAIKSIFGYKDLQRVKLCTKLLKKMNSGSLSDGDRDDIINVMPNAKESAANFTALVNDSLQASA</sequence>
<evidence type="ECO:0000313" key="2">
    <source>
        <dbReference type="Proteomes" id="UP001055955"/>
    </source>
</evidence>
<dbReference type="EMBL" id="CP092900">
    <property type="protein sequence ID" value="UTC24351.1"/>
    <property type="molecule type" value="Genomic_DNA"/>
</dbReference>
<evidence type="ECO:0000313" key="1">
    <source>
        <dbReference type="EMBL" id="UTC24351.1"/>
    </source>
</evidence>
<protein>
    <submittedName>
        <fullName evidence="1">Uncharacterized protein</fullName>
    </submittedName>
</protein>
<proteinExistence type="predicted"/>
<keyword evidence="2" id="KW-1185">Reference proteome</keyword>
<reference evidence="1 2" key="1">
    <citation type="journal article" date="2022" name="Nat. Microbiol.">
        <title>The microbiome of a bacterivorous marine choanoflagellate contains a resource-demanding obligate bacterial associate.</title>
        <authorList>
            <person name="Needham D.M."/>
            <person name="Poirier C."/>
            <person name="Bachy C."/>
            <person name="George E.E."/>
            <person name="Wilken S."/>
            <person name="Yung C.C.M."/>
            <person name="Limardo A.J."/>
            <person name="Morando M."/>
            <person name="Sudek L."/>
            <person name="Malmstrom R.R."/>
            <person name="Keeling P.J."/>
            <person name="Santoro A.E."/>
            <person name="Worden A.Z."/>
        </authorList>
    </citation>
    <scope>NUCLEOTIDE SEQUENCE [LARGE SCALE GENOMIC DNA]</scope>
    <source>
        <strain evidence="1 2">Comchoano-1</strain>
    </source>
</reference>